<comment type="similarity">
    <text evidence="2 5">Belongs to the carotenoid/retinoid oxidoreductase family.</text>
</comment>
<accession>A0A840AF68</accession>
<evidence type="ECO:0000256" key="2">
    <source>
        <dbReference type="ARBA" id="ARBA00006046"/>
    </source>
</evidence>
<keyword evidence="4 5" id="KW-0560">Oxidoreductase</keyword>
<dbReference type="EC" id="1.3.99.27" evidence="7"/>
<evidence type="ECO:0000256" key="5">
    <source>
        <dbReference type="RuleBase" id="RU362075"/>
    </source>
</evidence>
<evidence type="ECO:0000256" key="1">
    <source>
        <dbReference type="ARBA" id="ARBA00004829"/>
    </source>
</evidence>
<gene>
    <name evidence="7" type="ORF">GGQ83_002297</name>
</gene>
<feature type="domain" description="Amine oxidase" evidence="6">
    <location>
        <begin position="16"/>
        <end position="484"/>
    </location>
</feature>
<dbReference type="AlphaFoldDB" id="A0A840AF68"/>
<organism evidence="7 8">
    <name type="scientific">Roseococcus suduntuyensis</name>
    <dbReference type="NCBI Taxonomy" id="455361"/>
    <lineage>
        <taxon>Bacteria</taxon>
        <taxon>Pseudomonadati</taxon>
        <taxon>Pseudomonadota</taxon>
        <taxon>Alphaproteobacteria</taxon>
        <taxon>Acetobacterales</taxon>
        <taxon>Roseomonadaceae</taxon>
        <taxon>Roseococcus</taxon>
    </lineage>
</organism>
<name>A0A840AF68_9PROT</name>
<evidence type="ECO:0000313" key="8">
    <source>
        <dbReference type="Proteomes" id="UP000553193"/>
    </source>
</evidence>
<dbReference type="GO" id="GO:0016627">
    <property type="term" value="F:oxidoreductase activity, acting on the CH-CH group of donors"/>
    <property type="evidence" value="ECO:0007669"/>
    <property type="project" value="UniProtKB-ARBA"/>
</dbReference>
<sequence>MTGRDRRVAIVGAGVGGLAAAIHLAARGCAVSVFERAAVPGGKLRAVELGGVAMDAGPTQLTLRPVFEALFAMGGTSLDAHLDLAEAQSLGRHVWPDGSTLDLHRDEARNADAIGAFAGAAEARGYRDFMARARDARAALDAAFLQRARPTALGLAAELGMGRLLGLSPFARLDDALGKHFRDARLRQLFGGYATYVGASPLRAPATLMMVAAVEQEGVWRVAGGVHRMAAALARVAEDMGVRLRCDAPVAEVLVAGGRASGLRLADGEEVAADAVVINADVAALGASLFGAAAAGAVDAIPPRQRSFSAVTWLLRGRITGRPALPTNVVFPAPGGEYAALDFRARLPAASTLHLTALDRGDDGAVPDGEEGFQLNLTAPARGASAVPDLAALTKSRLAQLAAAGFALEITQTHATTPAGYEALFPGTGGALYGAAMQGWNAAFERPRAATRLPGLFLAGGGTHPGAGLAMAAISGRFAAEAILEER</sequence>
<evidence type="ECO:0000259" key="6">
    <source>
        <dbReference type="Pfam" id="PF01593"/>
    </source>
</evidence>
<comment type="pathway">
    <text evidence="1 5">Carotenoid biosynthesis.</text>
</comment>
<dbReference type="PANTHER" id="PTHR43734">
    <property type="entry name" value="PHYTOENE DESATURASE"/>
    <property type="match status" value="1"/>
</dbReference>
<dbReference type="Proteomes" id="UP000553193">
    <property type="component" value="Unassembled WGS sequence"/>
</dbReference>
<dbReference type="GO" id="GO:0016117">
    <property type="term" value="P:carotenoid biosynthetic process"/>
    <property type="evidence" value="ECO:0007669"/>
    <property type="project" value="UniProtKB-KW"/>
</dbReference>
<dbReference type="NCBIfam" id="TIGR02734">
    <property type="entry name" value="crtI_fam"/>
    <property type="match status" value="1"/>
</dbReference>
<dbReference type="Gene3D" id="3.50.50.60">
    <property type="entry name" value="FAD/NAD(P)-binding domain"/>
    <property type="match status" value="2"/>
</dbReference>
<dbReference type="PRINTS" id="PR00419">
    <property type="entry name" value="ADXRDTASE"/>
</dbReference>
<protein>
    <submittedName>
        <fullName evidence="7">1-hydroxycarotenoid 3,4-desaturase</fullName>
        <ecNumber evidence="7">1.3.99.27</ecNumber>
    </submittedName>
</protein>
<dbReference type="PANTHER" id="PTHR43734:SF7">
    <property type="entry name" value="4,4'-DIAPONEUROSPORENE OXYGENASE"/>
    <property type="match status" value="1"/>
</dbReference>
<dbReference type="Pfam" id="PF01593">
    <property type="entry name" value="Amino_oxidase"/>
    <property type="match status" value="1"/>
</dbReference>
<dbReference type="InterPro" id="IPR008150">
    <property type="entry name" value="Phytoene_DH_bac_CS"/>
</dbReference>
<proteinExistence type="inferred from homology"/>
<dbReference type="InterPro" id="IPR014105">
    <property type="entry name" value="Carotenoid/retinoid_OxRdtase"/>
</dbReference>
<keyword evidence="3 5" id="KW-0125">Carotenoid biosynthesis</keyword>
<evidence type="ECO:0000256" key="3">
    <source>
        <dbReference type="ARBA" id="ARBA00022746"/>
    </source>
</evidence>
<dbReference type="EMBL" id="JACIDJ010000003">
    <property type="protein sequence ID" value="MBB3898854.1"/>
    <property type="molecule type" value="Genomic_DNA"/>
</dbReference>
<evidence type="ECO:0000313" key="7">
    <source>
        <dbReference type="EMBL" id="MBB3898854.1"/>
    </source>
</evidence>
<keyword evidence="8" id="KW-1185">Reference proteome</keyword>
<dbReference type="PROSITE" id="PS00982">
    <property type="entry name" value="PHYTOENE_DH"/>
    <property type="match status" value="1"/>
</dbReference>
<comment type="caution">
    <text evidence="7">The sequence shown here is derived from an EMBL/GenBank/DDBJ whole genome shotgun (WGS) entry which is preliminary data.</text>
</comment>
<reference evidence="7 8" key="1">
    <citation type="submission" date="2020-08" db="EMBL/GenBank/DDBJ databases">
        <title>Genomic Encyclopedia of Type Strains, Phase IV (KMG-IV): sequencing the most valuable type-strain genomes for metagenomic binning, comparative biology and taxonomic classification.</title>
        <authorList>
            <person name="Goeker M."/>
        </authorList>
    </citation>
    <scope>NUCLEOTIDE SEQUENCE [LARGE SCALE GENOMIC DNA]</scope>
    <source>
        <strain evidence="7 8">DSM 19979</strain>
    </source>
</reference>
<dbReference type="InterPro" id="IPR002937">
    <property type="entry name" value="Amino_oxidase"/>
</dbReference>
<dbReference type="SUPFAM" id="SSF51905">
    <property type="entry name" value="FAD/NAD(P)-binding domain"/>
    <property type="match status" value="1"/>
</dbReference>
<dbReference type="RefSeq" id="WP_184384049.1">
    <property type="nucleotide sequence ID" value="NZ_JACIDJ010000003.1"/>
</dbReference>
<dbReference type="InterPro" id="IPR036188">
    <property type="entry name" value="FAD/NAD-bd_sf"/>
</dbReference>
<evidence type="ECO:0000256" key="4">
    <source>
        <dbReference type="ARBA" id="ARBA00023002"/>
    </source>
</evidence>